<evidence type="ECO:0000256" key="1">
    <source>
        <dbReference type="ARBA" id="ARBA00023157"/>
    </source>
</evidence>
<evidence type="ECO:0000259" key="4">
    <source>
        <dbReference type="PROSITE" id="PS50287"/>
    </source>
</evidence>
<evidence type="ECO:0000256" key="2">
    <source>
        <dbReference type="PROSITE-ProRule" id="PRU00196"/>
    </source>
</evidence>
<dbReference type="InterPro" id="IPR016187">
    <property type="entry name" value="CTDL_fold"/>
</dbReference>
<dbReference type="SMART" id="SM00034">
    <property type="entry name" value="CLECT"/>
    <property type="match status" value="1"/>
</dbReference>
<dbReference type="Gene3D" id="3.10.250.10">
    <property type="entry name" value="SRCR-like domain"/>
    <property type="match status" value="1"/>
</dbReference>
<organism evidence="5">
    <name type="scientific">Octopus bimaculoides</name>
    <name type="common">California two-spotted octopus</name>
    <dbReference type="NCBI Taxonomy" id="37653"/>
    <lineage>
        <taxon>Eukaryota</taxon>
        <taxon>Metazoa</taxon>
        <taxon>Spiralia</taxon>
        <taxon>Lophotrochozoa</taxon>
        <taxon>Mollusca</taxon>
        <taxon>Cephalopoda</taxon>
        <taxon>Coleoidea</taxon>
        <taxon>Octopodiformes</taxon>
        <taxon>Octopoda</taxon>
        <taxon>Incirrata</taxon>
        <taxon>Octopodidae</taxon>
        <taxon>Octopus</taxon>
    </lineage>
</organism>
<dbReference type="PANTHER" id="PTHR22803">
    <property type="entry name" value="MANNOSE, PHOSPHOLIPASE, LECTIN RECEPTOR RELATED"/>
    <property type="match status" value="1"/>
</dbReference>
<feature type="non-terminal residue" evidence="5">
    <location>
        <position position="302"/>
    </location>
</feature>
<dbReference type="InterPro" id="IPR001304">
    <property type="entry name" value="C-type_lectin-like"/>
</dbReference>
<dbReference type="PROSITE" id="PS50287">
    <property type="entry name" value="SRCR_2"/>
    <property type="match status" value="1"/>
</dbReference>
<sequence>MCTFPSLDTKLRLRRPVEASEIEIELNSTTGTHANIISFIGHETQLAKTCWDKRKRNRDGTCAQCRLPGTCTSGTCKDIQTRSLPVPLDWLLCRGAEVATGNSRYGLAESGNFLMDNTDCNGDESTLQHCSYDTEHDCEENEAAGVICKPNPGCKPGWISGPSGCYRLFIGNARRLNAKEMCYTKDSHLVIIDSLEENDFLSVLLQTNNDNHVWLTDGFRYGRNWAWRYQREAISTFHWFPGWMPNKKSAEPSKRGRCISLSNMFDYNGELYMTSYFFWKVSNCNSVTGFICERKKTPHITE</sequence>
<dbReference type="CDD" id="cd00037">
    <property type="entry name" value="CLECT"/>
    <property type="match status" value="1"/>
</dbReference>
<evidence type="ECO:0000313" key="5">
    <source>
        <dbReference type="EMBL" id="KOF81271.1"/>
    </source>
</evidence>
<gene>
    <name evidence="5" type="ORF">OCBIM_22026772mg</name>
</gene>
<dbReference type="InterPro" id="IPR050111">
    <property type="entry name" value="C-type_lectin/snaclec_domain"/>
</dbReference>
<dbReference type="InterPro" id="IPR016186">
    <property type="entry name" value="C-type_lectin-like/link_sf"/>
</dbReference>
<dbReference type="AlphaFoldDB" id="A0A0L8GW39"/>
<evidence type="ECO:0000259" key="3">
    <source>
        <dbReference type="PROSITE" id="PS50041"/>
    </source>
</evidence>
<protein>
    <recommendedName>
        <fullName evidence="6">C-type lectin domain-containing protein</fullName>
    </recommendedName>
</protein>
<dbReference type="InterPro" id="IPR001190">
    <property type="entry name" value="SRCR"/>
</dbReference>
<comment type="caution">
    <text evidence="2">Lacks conserved residue(s) required for the propagation of feature annotation.</text>
</comment>
<evidence type="ECO:0008006" key="6">
    <source>
        <dbReference type="Google" id="ProtNLM"/>
    </source>
</evidence>
<dbReference type="Pfam" id="PF00059">
    <property type="entry name" value="Lectin_C"/>
    <property type="match status" value="1"/>
</dbReference>
<dbReference type="GO" id="GO:0016020">
    <property type="term" value="C:membrane"/>
    <property type="evidence" value="ECO:0007669"/>
    <property type="project" value="InterPro"/>
</dbReference>
<dbReference type="SUPFAM" id="SSF56436">
    <property type="entry name" value="C-type lectin-like"/>
    <property type="match status" value="1"/>
</dbReference>
<name>A0A0L8GW39_OCTBM</name>
<dbReference type="InterPro" id="IPR036772">
    <property type="entry name" value="SRCR-like_dom_sf"/>
</dbReference>
<reference evidence="5" key="1">
    <citation type="submission" date="2015-07" db="EMBL/GenBank/DDBJ databases">
        <title>MeaNS - Measles Nucleotide Surveillance Program.</title>
        <authorList>
            <person name="Tran T."/>
            <person name="Druce J."/>
        </authorList>
    </citation>
    <scope>NUCLEOTIDE SEQUENCE</scope>
    <source>
        <strain evidence="5">UCB-OBI-ISO-001</strain>
        <tissue evidence="5">Gonad</tissue>
    </source>
</reference>
<feature type="domain" description="SRCR" evidence="4">
    <location>
        <begin position="91"/>
        <end position="149"/>
    </location>
</feature>
<dbReference type="OrthoDB" id="6271941at2759"/>
<proteinExistence type="predicted"/>
<feature type="disulfide bond" evidence="2">
    <location>
        <begin position="120"/>
        <end position="130"/>
    </location>
</feature>
<dbReference type="SUPFAM" id="SSF56487">
    <property type="entry name" value="SRCR-like"/>
    <property type="match status" value="1"/>
</dbReference>
<dbReference type="PROSITE" id="PS50041">
    <property type="entry name" value="C_TYPE_LECTIN_2"/>
    <property type="match status" value="1"/>
</dbReference>
<feature type="domain" description="C-type lectin" evidence="3">
    <location>
        <begin position="165"/>
        <end position="293"/>
    </location>
</feature>
<accession>A0A0L8GW39</accession>
<dbReference type="Gene3D" id="3.10.100.10">
    <property type="entry name" value="Mannose-Binding Protein A, subunit A"/>
    <property type="match status" value="1"/>
</dbReference>
<dbReference type="EMBL" id="KQ420113">
    <property type="protein sequence ID" value="KOF81271.1"/>
    <property type="molecule type" value="Genomic_DNA"/>
</dbReference>
<keyword evidence="1 2" id="KW-1015">Disulfide bond</keyword>
<dbReference type="Pfam" id="PF00530">
    <property type="entry name" value="SRCR"/>
    <property type="match status" value="1"/>
</dbReference>